<dbReference type="InterPro" id="IPR032466">
    <property type="entry name" value="Metal_Hydrolase"/>
</dbReference>
<dbReference type="InterPro" id="IPR013108">
    <property type="entry name" value="Amidohydro_3"/>
</dbReference>
<gene>
    <name evidence="2" type="ORF">KDL01_37565</name>
</gene>
<dbReference type="Proteomes" id="UP000675781">
    <property type="component" value="Unassembled WGS sequence"/>
</dbReference>
<dbReference type="InterPro" id="IPR011059">
    <property type="entry name" value="Metal-dep_hydrolase_composite"/>
</dbReference>
<evidence type="ECO:0000313" key="2">
    <source>
        <dbReference type="EMBL" id="MBR7839035.1"/>
    </source>
</evidence>
<dbReference type="SUPFAM" id="SSF51338">
    <property type="entry name" value="Composite domain of metallo-dependent hydrolases"/>
    <property type="match status" value="1"/>
</dbReference>
<reference evidence="2" key="1">
    <citation type="submission" date="2021-04" db="EMBL/GenBank/DDBJ databases">
        <title>Genome based classification of Actinospica acidithermotolerans sp. nov., an actinobacterium isolated from an Indonesian hot spring.</title>
        <authorList>
            <person name="Kusuma A.B."/>
            <person name="Putra K.E."/>
            <person name="Nafisah S."/>
            <person name="Loh J."/>
            <person name="Nouioui I."/>
            <person name="Goodfellow M."/>
        </authorList>
    </citation>
    <scope>NUCLEOTIDE SEQUENCE</scope>
    <source>
        <strain evidence="2">CSCA 57</strain>
    </source>
</reference>
<evidence type="ECO:0000259" key="1">
    <source>
        <dbReference type="Pfam" id="PF07969"/>
    </source>
</evidence>
<dbReference type="PANTHER" id="PTHR22642:SF2">
    <property type="entry name" value="PROTEIN LONG AFTER FAR-RED 3"/>
    <property type="match status" value="1"/>
</dbReference>
<feature type="non-terminal residue" evidence="2">
    <location>
        <position position="1"/>
    </location>
</feature>
<dbReference type="AlphaFoldDB" id="A0A941EWC3"/>
<dbReference type="PANTHER" id="PTHR22642">
    <property type="entry name" value="IMIDAZOLONEPROPIONASE"/>
    <property type="match status" value="1"/>
</dbReference>
<sequence length="297" mass="31779">EGGLEQLPGFLARRTEAERRHRLSGGTVKMMLDGVAENHTAAMLEPYLDPHAAGSGSAAAGACGCGQRGSGLDFIDPAKLPEYVAALDEAGFQVHFHALGDRAVRHALDAVEFASERNGRRGNRHHLAHLQVVHPDDVARFTRLGASANMQPLWACHEPQMDELTIPFLGERRAGWQYPFGSLRAAGAMLAAGSDWPVSTPDVMAGLHVAVNRRDPGADGPALLPHERIDLGTAIAAYTAGTARINHLDRVTGSIEVGKYADLALLDRDPFAAPSEEIAATRVLRTYVEGEAVHLAE</sequence>
<evidence type="ECO:0000313" key="3">
    <source>
        <dbReference type="Proteomes" id="UP000675781"/>
    </source>
</evidence>
<dbReference type="SUPFAM" id="SSF51556">
    <property type="entry name" value="Metallo-dependent hydrolases"/>
    <property type="match status" value="1"/>
</dbReference>
<name>A0A941EWC3_9ACTN</name>
<protein>
    <submittedName>
        <fullName evidence="2">Amidohydrolase family protein</fullName>
    </submittedName>
</protein>
<dbReference type="Gene3D" id="3.20.20.140">
    <property type="entry name" value="Metal-dependent hydrolases"/>
    <property type="match status" value="1"/>
</dbReference>
<dbReference type="Pfam" id="PF07969">
    <property type="entry name" value="Amidohydro_3"/>
    <property type="match status" value="1"/>
</dbReference>
<proteinExistence type="predicted"/>
<dbReference type="GO" id="GO:0016810">
    <property type="term" value="F:hydrolase activity, acting on carbon-nitrogen (but not peptide) bonds"/>
    <property type="evidence" value="ECO:0007669"/>
    <property type="project" value="InterPro"/>
</dbReference>
<dbReference type="EMBL" id="JAGSOG010000366">
    <property type="protein sequence ID" value="MBR7839035.1"/>
    <property type="molecule type" value="Genomic_DNA"/>
</dbReference>
<dbReference type="RefSeq" id="WP_212533481.1">
    <property type="nucleotide sequence ID" value="NZ_JAGSOG010000366.1"/>
</dbReference>
<accession>A0A941EWC3</accession>
<organism evidence="2 3">
    <name type="scientific">Actinospica durhamensis</name>
    <dbReference type="NCBI Taxonomy" id="1508375"/>
    <lineage>
        <taxon>Bacteria</taxon>
        <taxon>Bacillati</taxon>
        <taxon>Actinomycetota</taxon>
        <taxon>Actinomycetes</taxon>
        <taxon>Catenulisporales</taxon>
        <taxon>Actinospicaceae</taxon>
        <taxon>Actinospica</taxon>
    </lineage>
</organism>
<comment type="caution">
    <text evidence="2">The sequence shown here is derived from an EMBL/GenBank/DDBJ whole genome shotgun (WGS) entry which is preliminary data.</text>
</comment>
<keyword evidence="3" id="KW-1185">Reference proteome</keyword>
<feature type="domain" description="Amidohydrolase 3" evidence="1">
    <location>
        <begin position="19"/>
        <end position="294"/>
    </location>
</feature>